<dbReference type="GO" id="GO:0005759">
    <property type="term" value="C:mitochondrial matrix"/>
    <property type="evidence" value="ECO:0007669"/>
    <property type="project" value="InterPro"/>
</dbReference>
<dbReference type="SUPFAM" id="SSF54529">
    <property type="entry name" value="Mitochondrial glycoprotein MAM33-like"/>
    <property type="match status" value="1"/>
</dbReference>
<dbReference type="InterPro" id="IPR003428">
    <property type="entry name" value="MAM33"/>
</dbReference>
<evidence type="ECO:0008006" key="2">
    <source>
        <dbReference type="Google" id="ProtNLM"/>
    </source>
</evidence>
<organism evidence="1">
    <name type="scientific">Paramoeba aestuarina</name>
    <dbReference type="NCBI Taxonomy" id="180227"/>
    <lineage>
        <taxon>Eukaryota</taxon>
        <taxon>Amoebozoa</taxon>
        <taxon>Discosea</taxon>
        <taxon>Flabellinia</taxon>
        <taxon>Dactylopodida</taxon>
        <taxon>Paramoebidae</taxon>
        <taxon>Paramoeba</taxon>
    </lineage>
</organism>
<name>A0A7S4KIU6_9EUKA</name>
<reference evidence="1" key="1">
    <citation type="submission" date="2021-01" db="EMBL/GenBank/DDBJ databases">
        <authorList>
            <person name="Corre E."/>
            <person name="Pelletier E."/>
            <person name="Niang G."/>
            <person name="Scheremetjew M."/>
            <person name="Finn R."/>
            <person name="Kale V."/>
            <person name="Holt S."/>
            <person name="Cochrane G."/>
            <person name="Meng A."/>
            <person name="Brown T."/>
            <person name="Cohen L."/>
        </authorList>
    </citation>
    <scope>NUCLEOTIDE SEQUENCE</scope>
    <source>
        <strain evidence="1">SoJaBio B1-5/56/2</strain>
    </source>
</reference>
<accession>A0A7S4KIU6</accession>
<dbReference type="PANTHER" id="PTHR10826">
    <property type="entry name" value="COMPLEMENT COMPONENT 1"/>
    <property type="match status" value="1"/>
</dbReference>
<evidence type="ECO:0000313" key="1">
    <source>
        <dbReference type="EMBL" id="CAE2296476.1"/>
    </source>
</evidence>
<dbReference type="EMBL" id="HBKR01011129">
    <property type="protein sequence ID" value="CAE2296476.1"/>
    <property type="molecule type" value="Transcribed_RNA"/>
</dbReference>
<dbReference type="InterPro" id="IPR036561">
    <property type="entry name" value="MAM33_sf"/>
</dbReference>
<protein>
    <recommendedName>
        <fullName evidence="2">Mitochondrial glycoprotein</fullName>
    </recommendedName>
</protein>
<gene>
    <name evidence="1" type="ORF">NAES01612_LOCUS7409</name>
</gene>
<dbReference type="Pfam" id="PF02330">
    <property type="entry name" value="MAM33"/>
    <property type="match status" value="1"/>
</dbReference>
<dbReference type="AlphaFoldDB" id="A0A7S4KIU6"/>
<dbReference type="Gene3D" id="3.10.280.10">
    <property type="entry name" value="Mitochondrial glycoprotein"/>
    <property type="match status" value="1"/>
</dbReference>
<dbReference type="PANTHER" id="PTHR10826:SF1">
    <property type="entry name" value="COMPLEMENT COMPONENT 1 Q SUBCOMPONENT-BINDING PROTEIN, MITOCHONDRIAL"/>
    <property type="match status" value="1"/>
</dbReference>
<sequence>MLKFSLRLASGMMPKVARRNCRITNLQVSPLFPLITKRLISGNASETLGKAIQKEIEDEKKLEAKPSPTLPENWSMSHTPKNGYFTMCKPETETTPLLEVFCALPKSAQDNNDEPIEQYPFILRMCRNNRTVEYSMVSVDSELVVGNIMIYSEIRKLDDFLDAKTSRILEGRYQGPTLAHLDENLIAALHEYLEELQINDKFAQLIKEQCEFIEQKEYELWLSELKAFSA</sequence>
<proteinExistence type="predicted"/>